<accession>A0AB39QDZ2</accession>
<keyword evidence="2" id="KW-0472">Membrane</keyword>
<keyword evidence="2" id="KW-1133">Transmembrane helix</keyword>
<feature type="domain" description="HAMP" evidence="3">
    <location>
        <begin position="2"/>
        <end position="25"/>
    </location>
</feature>
<dbReference type="AlphaFoldDB" id="A0AB39QDZ2"/>
<evidence type="ECO:0000256" key="1">
    <source>
        <dbReference type="ARBA" id="ARBA00022692"/>
    </source>
</evidence>
<reference evidence="4" key="1">
    <citation type="submission" date="2024-07" db="EMBL/GenBank/DDBJ databases">
        <authorList>
            <person name="Yu S.T."/>
        </authorList>
    </citation>
    <scope>NUCLEOTIDE SEQUENCE</scope>
    <source>
        <strain evidence="4">R28</strain>
    </source>
</reference>
<name>A0AB39QDZ2_9ACTN</name>
<evidence type="ECO:0000259" key="3">
    <source>
        <dbReference type="Pfam" id="PF00672"/>
    </source>
</evidence>
<proteinExistence type="predicted"/>
<evidence type="ECO:0000256" key="2">
    <source>
        <dbReference type="ARBA" id="ARBA00022989"/>
    </source>
</evidence>
<dbReference type="EMBL" id="CP163439">
    <property type="protein sequence ID" value="XDQ40626.1"/>
    <property type="molecule type" value="Genomic_DNA"/>
</dbReference>
<dbReference type="Pfam" id="PF00672">
    <property type="entry name" value="HAMP"/>
    <property type="match status" value="1"/>
</dbReference>
<dbReference type="RefSeq" id="WP_369175336.1">
    <property type="nucleotide sequence ID" value="NZ_CP163439.1"/>
</dbReference>
<dbReference type="CDD" id="cd06225">
    <property type="entry name" value="HAMP"/>
    <property type="match status" value="1"/>
</dbReference>
<evidence type="ECO:0000313" key="4">
    <source>
        <dbReference type="EMBL" id="XDQ40626.1"/>
    </source>
</evidence>
<sequence length="37" mass="3881">MDARIGPQGRDEIARLAASVNTMADARSVPGWRPSAG</sequence>
<protein>
    <submittedName>
        <fullName evidence="4">HAMP domain-containing protein</fullName>
    </submittedName>
</protein>
<dbReference type="GO" id="GO:0007165">
    <property type="term" value="P:signal transduction"/>
    <property type="evidence" value="ECO:0007669"/>
    <property type="project" value="InterPro"/>
</dbReference>
<dbReference type="GO" id="GO:0016020">
    <property type="term" value="C:membrane"/>
    <property type="evidence" value="ECO:0007669"/>
    <property type="project" value="InterPro"/>
</dbReference>
<organism evidence="4">
    <name type="scientific">Streptomyces sp. R28</name>
    <dbReference type="NCBI Taxonomy" id="3238628"/>
    <lineage>
        <taxon>Bacteria</taxon>
        <taxon>Bacillati</taxon>
        <taxon>Actinomycetota</taxon>
        <taxon>Actinomycetes</taxon>
        <taxon>Kitasatosporales</taxon>
        <taxon>Streptomycetaceae</taxon>
        <taxon>Streptomyces</taxon>
    </lineage>
</organism>
<gene>
    <name evidence="4" type="ORF">AB5J49_32010</name>
</gene>
<dbReference type="InterPro" id="IPR003660">
    <property type="entry name" value="HAMP_dom"/>
</dbReference>
<keyword evidence="1" id="KW-0812">Transmembrane</keyword>